<sequence length="140" mass="16970">MSYTDWFEAHGKKHAKIMEKLKHKSDDEVIEYFRFENMVKNEPDFCPLYKDNKKCHDYEKLNCYLCACPNFRFNDNGFRKQENRTLYSYCEIESKDGSQFISDTYIHQDCTGCIVPHKERYIKKNFSRNWFEVMNKVKKG</sequence>
<protein>
    <recommendedName>
        <fullName evidence="3">Cysteine-rich small domain-containing protein</fullName>
    </recommendedName>
</protein>
<dbReference type="Proteomes" id="UP000233248">
    <property type="component" value="Unassembled WGS sequence"/>
</dbReference>
<evidence type="ECO:0000313" key="2">
    <source>
        <dbReference type="Proteomes" id="UP000233248"/>
    </source>
</evidence>
<comment type="caution">
    <text evidence="1">The sequence shown here is derived from an EMBL/GenBank/DDBJ whole genome shotgun (WGS) entry which is preliminary data.</text>
</comment>
<dbReference type="AlphaFoldDB" id="A0A2N1J1R3"/>
<evidence type="ECO:0008006" key="3">
    <source>
        <dbReference type="Google" id="ProtNLM"/>
    </source>
</evidence>
<reference evidence="1 2" key="1">
    <citation type="submission" date="2017-09" db="EMBL/GenBank/DDBJ databases">
        <title>Genomics of the genus Arcobacter.</title>
        <authorList>
            <person name="Perez-Cataluna A."/>
            <person name="Figueras M.J."/>
            <person name="Salas-Masso N."/>
        </authorList>
    </citation>
    <scope>NUCLEOTIDE SEQUENCE [LARGE SCALE GENOMIC DNA]</scope>
    <source>
        <strain evidence="1 2">DSM 18005</strain>
    </source>
</reference>
<gene>
    <name evidence="1" type="ORF">CP960_08835</name>
</gene>
<evidence type="ECO:0000313" key="1">
    <source>
        <dbReference type="EMBL" id="PKI80507.1"/>
    </source>
</evidence>
<keyword evidence="2" id="KW-1185">Reference proteome</keyword>
<organism evidence="1 2">
    <name type="scientific">Malaciobacter halophilus</name>
    <dbReference type="NCBI Taxonomy" id="197482"/>
    <lineage>
        <taxon>Bacteria</taxon>
        <taxon>Pseudomonadati</taxon>
        <taxon>Campylobacterota</taxon>
        <taxon>Epsilonproteobacteria</taxon>
        <taxon>Campylobacterales</taxon>
        <taxon>Arcobacteraceae</taxon>
        <taxon>Malaciobacter</taxon>
    </lineage>
</organism>
<name>A0A2N1J1R3_9BACT</name>
<dbReference type="RefSeq" id="WP_101185052.1">
    <property type="nucleotide sequence ID" value="NZ_CP031218.1"/>
</dbReference>
<dbReference type="EMBL" id="NXIF01000033">
    <property type="protein sequence ID" value="PKI80507.1"/>
    <property type="molecule type" value="Genomic_DNA"/>
</dbReference>
<dbReference type="OrthoDB" id="5339426at2"/>
<dbReference type="KEGG" id="ahs:AHALO_2496"/>
<proteinExistence type="predicted"/>
<accession>A0A2N1J1R3</accession>